<dbReference type="EMBL" id="FRAE01000043">
    <property type="protein sequence ID" value="SHK20174.1"/>
    <property type="molecule type" value="Genomic_DNA"/>
</dbReference>
<evidence type="ECO:0000313" key="1">
    <source>
        <dbReference type="EMBL" id="SHK20174.1"/>
    </source>
</evidence>
<sequence>MDMNKVLDCMKNAKATDVGTACMYYVVENFEKEDRIRAAYNLIRTFAVDFLSFEMDKKERESLLLAAEIINKKNNLYKY</sequence>
<keyword evidence="2" id="KW-1185">Reference proteome</keyword>
<accession>A0A1M6QIN4</accession>
<protein>
    <submittedName>
        <fullName evidence="1">Uncharacterized protein</fullName>
    </submittedName>
</protein>
<organism evidence="1 2">
    <name type="scientific">Tepidibacter formicigenes DSM 15518</name>
    <dbReference type="NCBI Taxonomy" id="1123349"/>
    <lineage>
        <taxon>Bacteria</taxon>
        <taxon>Bacillati</taxon>
        <taxon>Bacillota</taxon>
        <taxon>Clostridia</taxon>
        <taxon>Peptostreptococcales</taxon>
        <taxon>Peptostreptococcaceae</taxon>
        <taxon>Tepidibacter</taxon>
    </lineage>
</organism>
<name>A0A1M6QIN4_9FIRM</name>
<dbReference type="STRING" id="1123349.SAMN02744037_01862"/>
<dbReference type="Proteomes" id="UP000242497">
    <property type="component" value="Unassembled WGS sequence"/>
</dbReference>
<gene>
    <name evidence="1" type="ORF">SAMN02744037_01862</name>
</gene>
<dbReference type="RefSeq" id="WP_072889322.1">
    <property type="nucleotide sequence ID" value="NZ_FRAE01000043.1"/>
</dbReference>
<proteinExistence type="predicted"/>
<evidence type="ECO:0000313" key="2">
    <source>
        <dbReference type="Proteomes" id="UP000242497"/>
    </source>
</evidence>
<dbReference type="AlphaFoldDB" id="A0A1M6QIN4"/>
<reference evidence="2" key="1">
    <citation type="submission" date="2016-11" db="EMBL/GenBank/DDBJ databases">
        <authorList>
            <person name="Varghese N."/>
            <person name="Submissions S."/>
        </authorList>
    </citation>
    <scope>NUCLEOTIDE SEQUENCE [LARGE SCALE GENOMIC DNA]</scope>
    <source>
        <strain evidence="2">DSM 15518</strain>
    </source>
</reference>